<feature type="compositionally biased region" description="Acidic residues" evidence="2">
    <location>
        <begin position="448"/>
        <end position="469"/>
    </location>
</feature>
<name>A0ABD3HUM2_9MARC</name>
<dbReference type="PROSITE" id="PS50158">
    <property type="entry name" value="ZF_CCHC"/>
    <property type="match status" value="1"/>
</dbReference>
<feature type="region of interest" description="Disordered" evidence="2">
    <location>
        <begin position="49"/>
        <end position="125"/>
    </location>
</feature>
<feature type="compositionally biased region" description="Polar residues" evidence="2">
    <location>
        <begin position="87"/>
        <end position="115"/>
    </location>
</feature>
<evidence type="ECO:0000256" key="1">
    <source>
        <dbReference type="PROSITE-ProRule" id="PRU00047"/>
    </source>
</evidence>
<organism evidence="4 5">
    <name type="scientific">Riccia sorocarpa</name>
    <dbReference type="NCBI Taxonomy" id="122646"/>
    <lineage>
        <taxon>Eukaryota</taxon>
        <taxon>Viridiplantae</taxon>
        <taxon>Streptophyta</taxon>
        <taxon>Embryophyta</taxon>
        <taxon>Marchantiophyta</taxon>
        <taxon>Marchantiopsida</taxon>
        <taxon>Marchantiidae</taxon>
        <taxon>Marchantiales</taxon>
        <taxon>Ricciaceae</taxon>
        <taxon>Riccia</taxon>
    </lineage>
</organism>
<dbReference type="SMART" id="SM00343">
    <property type="entry name" value="ZnF_C2HC"/>
    <property type="match status" value="1"/>
</dbReference>
<comment type="caution">
    <text evidence="4">The sequence shown here is derived from an EMBL/GenBank/DDBJ whole genome shotgun (WGS) entry which is preliminary data.</text>
</comment>
<sequence>MGTMDDGEIIRHERDYSIDSLMQIQQRVRSYNAVVGQTDKLSEAEVLGWNRENQNRHANQVEKASSSDPSLKSGGPGTVQPAAKGQVWSQVVASPSRLGQQNHSTPGSARNTVSQKKQESTGEHVPAQIVGKKNAPTPGCFVHDWTGVPYAPQTKKNLDAVGSEGNREVPKDANGFEQKEAEKKEQEADQETQFEPLGRRNPTWAEVTEQNIKKLDPFVRFADIPFVDTVDRAEVEEILDGMISNTLAVENCEEIKDEDIIDVDANMGRVARCPPNCAAYGLAMLRSLGVLMYASKNIETQQSNLLKGCVLMDISKQLKEEKFFRVPGYRSKLIRQKIRYSGFPDACFACRKRGHIAANCPEGKAKQQAEPFPPTRNAGGIKKDEVGNGGTTRNETAGRKPPQTRKLKENETKEGFQVVRRKGWRPYKDPDFRVPATVDNRFGMLQERDEEAEDEKWWDEALQDEDEDVGMNPQDHDNPEEDPNEAAPTPGENGEKQSQGAQGLSGAGTIREEEEVNMAVENEENFTSFAEPE</sequence>
<gene>
    <name evidence="4" type="ORF">R1sor_008085</name>
</gene>
<feature type="region of interest" description="Disordered" evidence="2">
    <location>
        <begin position="364"/>
        <end position="435"/>
    </location>
</feature>
<feature type="region of interest" description="Disordered" evidence="2">
    <location>
        <begin position="447"/>
        <end position="533"/>
    </location>
</feature>
<evidence type="ECO:0000259" key="3">
    <source>
        <dbReference type="PROSITE" id="PS50158"/>
    </source>
</evidence>
<feature type="domain" description="CCHC-type" evidence="3">
    <location>
        <begin position="347"/>
        <end position="362"/>
    </location>
</feature>
<proteinExistence type="predicted"/>
<evidence type="ECO:0000313" key="5">
    <source>
        <dbReference type="Proteomes" id="UP001633002"/>
    </source>
</evidence>
<dbReference type="InterPro" id="IPR036875">
    <property type="entry name" value="Znf_CCHC_sf"/>
</dbReference>
<dbReference type="Proteomes" id="UP001633002">
    <property type="component" value="Unassembled WGS sequence"/>
</dbReference>
<dbReference type="GO" id="GO:0008270">
    <property type="term" value="F:zinc ion binding"/>
    <property type="evidence" value="ECO:0007669"/>
    <property type="project" value="UniProtKB-KW"/>
</dbReference>
<dbReference type="AlphaFoldDB" id="A0ABD3HUM2"/>
<keyword evidence="5" id="KW-1185">Reference proteome</keyword>
<keyword evidence="1" id="KW-0863">Zinc-finger</keyword>
<dbReference type="SUPFAM" id="SSF57756">
    <property type="entry name" value="Retrovirus zinc finger-like domains"/>
    <property type="match status" value="1"/>
</dbReference>
<feature type="compositionally biased region" description="Acidic residues" evidence="2">
    <location>
        <begin position="512"/>
        <end position="524"/>
    </location>
</feature>
<feature type="compositionally biased region" description="Low complexity" evidence="2">
    <location>
        <begin position="497"/>
        <end position="508"/>
    </location>
</feature>
<reference evidence="4 5" key="1">
    <citation type="submission" date="2024-09" db="EMBL/GenBank/DDBJ databases">
        <title>Chromosome-scale assembly of Riccia sorocarpa.</title>
        <authorList>
            <person name="Paukszto L."/>
        </authorList>
    </citation>
    <scope>NUCLEOTIDE SEQUENCE [LARGE SCALE GENOMIC DNA]</scope>
    <source>
        <strain evidence="4">LP-2024</strain>
        <tissue evidence="4">Aerial parts of the thallus</tissue>
    </source>
</reference>
<accession>A0ABD3HUM2</accession>
<dbReference type="EMBL" id="JBJQOH010000003">
    <property type="protein sequence ID" value="KAL3694434.1"/>
    <property type="molecule type" value="Genomic_DNA"/>
</dbReference>
<dbReference type="InterPro" id="IPR001878">
    <property type="entry name" value="Znf_CCHC"/>
</dbReference>
<evidence type="ECO:0000256" key="2">
    <source>
        <dbReference type="SAM" id="MobiDB-lite"/>
    </source>
</evidence>
<feature type="compositionally biased region" description="Polar residues" evidence="2">
    <location>
        <begin position="56"/>
        <end position="70"/>
    </location>
</feature>
<keyword evidence="1" id="KW-0479">Metal-binding</keyword>
<evidence type="ECO:0000313" key="4">
    <source>
        <dbReference type="EMBL" id="KAL3694434.1"/>
    </source>
</evidence>
<keyword evidence="1" id="KW-0862">Zinc</keyword>
<dbReference type="Gene3D" id="4.10.60.10">
    <property type="entry name" value="Zinc finger, CCHC-type"/>
    <property type="match status" value="1"/>
</dbReference>
<protein>
    <recommendedName>
        <fullName evidence="3">CCHC-type domain-containing protein</fullName>
    </recommendedName>
</protein>